<sequence length="609" mass="65406">ETQCRLDAYTGAGFDNMRIRFHFGGAFYDWDSNWEIDDVGIYALGFDLKQTSSSTPYTLEVGEGATITTSFLNQGQGSLGTGGAVASADAYAYVNDMSGNELWSDSEDIGALAMAYYDESGNTHGGESTDMISFTFPGMTTAGLYTIGVKVADSTGATLADLFAANNDAHHMLIVGKSADMADPRLTGGENWAAVDNEPSEADGAIGVTWDETGVATETLSVSIAGQGEGYSPSAPSVQIDTTVTWTNNDVTAHTVTDKDAMFDSFEIPAGSSWQMTFTEVGVFNYYCKIHPGMEGSITVVSSASADEQARTDYMKVWTAKSYLVFWANFDMSGDSAVSVYAQKKGSSLEDIDTIGLWGANGFTIVDGSDHSDVGDSLTGSSGWNPYYIYLDSTKLGYNSLDYDPSDDNAYAFVFRARGVEGSADIGGVQLIRTLDTGFFFAKDDESTIVYDIFPTLAVEMDYFAKNVGTEDNVFRLSPGLQAQGEAYDGAAFEISINVKMNGAAFDGITTSENADGSWTYAFDMEPDDEAMITVRFGAPDYDQALGEPAGNRKFDVRLCAYDVGSDENMREPITATLFIKPSQFVLDGITFNRVGVVEGDTVDITAKV</sequence>
<dbReference type="GO" id="GO:0009055">
    <property type="term" value="F:electron transfer activity"/>
    <property type="evidence" value="ECO:0007669"/>
    <property type="project" value="InterPro"/>
</dbReference>
<proteinExistence type="predicted"/>
<dbReference type="GO" id="GO:0005507">
    <property type="term" value="F:copper ion binding"/>
    <property type="evidence" value="ECO:0007669"/>
    <property type="project" value="InterPro"/>
</dbReference>
<dbReference type="Gene3D" id="2.60.40.420">
    <property type="entry name" value="Cupredoxins - blue copper proteins"/>
    <property type="match status" value="1"/>
</dbReference>
<keyword evidence="2" id="KW-0186">Copper</keyword>
<accession>A0A382DB04</accession>
<feature type="domain" description="Blue (type 1) copper" evidence="3">
    <location>
        <begin position="230"/>
        <end position="300"/>
    </location>
</feature>
<reference evidence="4" key="1">
    <citation type="submission" date="2018-05" db="EMBL/GenBank/DDBJ databases">
        <authorList>
            <person name="Lanie J.A."/>
            <person name="Ng W.-L."/>
            <person name="Kazmierczak K.M."/>
            <person name="Andrzejewski T.M."/>
            <person name="Davidsen T.M."/>
            <person name="Wayne K.J."/>
            <person name="Tettelin H."/>
            <person name="Glass J.I."/>
            <person name="Rusch D."/>
            <person name="Podicherti R."/>
            <person name="Tsui H.-C.T."/>
            <person name="Winkler M.E."/>
        </authorList>
    </citation>
    <scope>NUCLEOTIDE SEQUENCE</scope>
</reference>
<dbReference type="InterPro" id="IPR052721">
    <property type="entry name" value="ET_Amicyanin"/>
</dbReference>
<evidence type="ECO:0000313" key="4">
    <source>
        <dbReference type="EMBL" id="SVB35194.1"/>
    </source>
</evidence>
<evidence type="ECO:0000256" key="2">
    <source>
        <dbReference type="ARBA" id="ARBA00023008"/>
    </source>
</evidence>
<dbReference type="PANTHER" id="PTHR36507">
    <property type="entry name" value="BLL1555 PROTEIN"/>
    <property type="match status" value="1"/>
</dbReference>
<dbReference type="AlphaFoldDB" id="A0A382DB04"/>
<evidence type="ECO:0000256" key="1">
    <source>
        <dbReference type="ARBA" id="ARBA00022723"/>
    </source>
</evidence>
<dbReference type="SUPFAM" id="SSF49503">
    <property type="entry name" value="Cupredoxins"/>
    <property type="match status" value="1"/>
</dbReference>
<gene>
    <name evidence="4" type="ORF">METZ01_LOCUS188048</name>
</gene>
<dbReference type="PANTHER" id="PTHR36507:SF1">
    <property type="entry name" value="BLL1555 PROTEIN"/>
    <property type="match status" value="1"/>
</dbReference>
<organism evidence="4">
    <name type="scientific">marine metagenome</name>
    <dbReference type="NCBI Taxonomy" id="408172"/>
    <lineage>
        <taxon>unclassified sequences</taxon>
        <taxon>metagenomes</taxon>
        <taxon>ecological metagenomes</taxon>
    </lineage>
</organism>
<name>A0A382DB04_9ZZZZ</name>
<evidence type="ECO:0000259" key="3">
    <source>
        <dbReference type="Pfam" id="PF00127"/>
    </source>
</evidence>
<protein>
    <recommendedName>
        <fullName evidence="3">Blue (type 1) copper domain-containing protein</fullName>
    </recommendedName>
</protein>
<dbReference type="EMBL" id="UINC01038331">
    <property type="protein sequence ID" value="SVB35194.1"/>
    <property type="molecule type" value="Genomic_DNA"/>
</dbReference>
<dbReference type="InterPro" id="IPR008972">
    <property type="entry name" value="Cupredoxin"/>
</dbReference>
<keyword evidence="1" id="KW-0479">Metal-binding</keyword>
<feature type="non-terminal residue" evidence="4">
    <location>
        <position position="609"/>
    </location>
</feature>
<dbReference type="Pfam" id="PF00127">
    <property type="entry name" value="Copper-bind"/>
    <property type="match status" value="1"/>
</dbReference>
<dbReference type="InterPro" id="IPR000923">
    <property type="entry name" value="BlueCu_1"/>
</dbReference>
<feature type="non-terminal residue" evidence="4">
    <location>
        <position position="1"/>
    </location>
</feature>